<comment type="cofactor">
    <cofactor evidence="1 10">
        <name>pyridoxal 5'-phosphate</name>
        <dbReference type="ChEBI" id="CHEBI:597326"/>
    </cofactor>
</comment>
<dbReference type="RefSeq" id="WP_257536500.1">
    <property type="nucleotide sequence ID" value="NZ_CP011940.1"/>
</dbReference>
<comment type="caution">
    <text evidence="12">The sequence shown here is derived from an EMBL/GenBank/DDBJ whole genome shotgun (WGS) entry which is preliminary data.</text>
</comment>
<keyword evidence="5" id="KW-0479">Metal-binding</keyword>
<dbReference type="InterPro" id="IPR015424">
    <property type="entry name" value="PyrdxlP-dep_Trfase"/>
</dbReference>
<evidence type="ECO:0000256" key="6">
    <source>
        <dbReference type="ARBA" id="ARBA00022898"/>
    </source>
</evidence>
<comment type="similarity">
    <text evidence="2">Belongs to the class-V pyridoxal-phosphate-dependent aminotransferase family. NifS/IscS subfamily.</text>
</comment>
<protein>
    <recommendedName>
        <fullName evidence="3">cysteine desulfurase</fullName>
        <ecNumber evidence="3">2.8.1.7</ecNumber>
    </recommendedName>
</protein>
<reference evidence="12 13" key="1">
    <citation type="submission" date="2024-10" db="EMBL/GenBank/DDBJ databases">
        <authorList>
            <person name="Sang B.-I."/>
            <person name="Prabhaharan D."/>
        </authorList>
    </citation>
    <scope>NUCLEOTIDE SEQUENCE [LARGE SCALE GENOMIC DNA]</scope>
    <source>
        <strain evidence="12 13">MH</strain>
    </source>
</reference>
<evidence type="ECO:0000256" key="4">
    <source>
        <dbReference type="ARBA" id="ARBA00022679"/>
    </source>
</evidence>
<dbReference type="SUPFAM" id="SSF53383">
    <property type="entry name" value="PLP-dependent transferases"/>
    <property type="match status" value="1"/>
</dbReference>
<dbReference type="EMBL" id="JBIEKR010000003">
    <property type="protein sequence ID" value="MFG6272429.1"/>
    <property type="molecule type" value="Genomic_DNA"/>
</dbReference>
<dbReference type="Gene3D" id="1.10.260.50">
    <property type="match status" value="1"/>
</dbReference>
<dbReference type="PANTHER" id="PTHR11601:SF34">
    <property type="entry name" value="CYSTEINE DESULFURASE"/>
    <property type="match status" value="1"/>
</dbReference>
<evidence type="ECO:0000256" key="8">
    <source>
        <dbReference type="ARBA" id="ARBA00023014"/>
    </source>
</evidence>
<dbReference type="EC" id="2.8.1.7" evidence="3"/>
<dbReference type="PANTHER" id="PTHR11601">
    <property type="entry name" value="CYSTEINE DESULFURYLASE FAMILY MEMBER"/>
    <property type="match status" value="1"/>
</dbReference>
<evidence type="ECO:0000256" key="7">
    <source>
        <dbReference type="ARBA" id="ARBA00023004"/>
    </source>
</evidence>
<dbReference type="InterPro" id="IPR000192">
    <property type="entry name" value="Aminotrans_V_dom"/>
</dbReference>
<dbReference type="PROSITE" id="PS00595">
    <property type="entry name" value="AA_TRANSFER_CLASS_5"/>
    <property type="match status" value="1"/>
</dbReference>
<dbReference type="NCBIfam" id="NF002806">
    <property type="entry name" value="PRK02948.1"/>
    <property type="match status" value="1"/>
</dbReference>
<keyword evidence="13" id="KW-1185">Reference proteome</keyword>
<evidence type="ECO:0000256" key="1">
    <source>
        <dbReference type="ARBA" id="ARBA00001933"/>
    </source>
</evidence>
<dbReference type="Gene3D" id="3.40.640.10">
    <property type="entry name" value="Type I PLP-dependent aspartate aminotransferase-like (Major domain)"/>
    <property type="match status" value="1"/>
</dbReference>
<evidence type="ECO:0000313" key="12">
    <source>
        <dbReference type="EMBL" id="MFG6272429.1"/>
    </source>
</evidence>
<gene>
    <name evidence="12" type="ORF">ACGTZG_04435</name>
</gene>
<dbReference type="Proteomes" id="UP001605989">
    <property type="component" value="Unassembled WGS sequence"/>
</dbReference>
<keyword evidence="7" id="KW-0408">Iron</keyword>
<dbReference type="Pfam" id="PF00266">
    <property type="entry name" value="Aminotran_5"/>
    <property type="match status" value="1"/>
</dbReference>
<evidence type="ECO:0000256" key="9">
    <source>
        <dbReference type="ARBA" id="ARBA00050776"/>
    </source>
</evidence>
<evidence type="ECO:0000256" key="10">
    <source>
        <dbReference type="RuleBase" id="RU004504"/>
    </source>
</evidence>
<feature type="domain" description="Aminotransferase class V" evidence="11">
    <location>
        <begin position="5"/>
        <end position="364"/>
    </location>
</feature>
<name>A0ABW7DPZ2_9FIRM</name>
<dbReference type="InterPro" id="IPR015421">
    <property type="entry name" value="PyrdxlP-dep_Trfase_major"/>
</dbReference>
<sequence length="384" mass="41790">MMERIYLDHAAATPLDRRVLEAMMPYLTNQYGNPSSLHYFGQQARAAVQQARQQLAHCLGVASGDVVFTSGGTEADNLAIRGYLRANYPQGGHLITSAVEHQAVLNTFRALEREGYALTILPVDCDGRVSPETLRQAIRPDTVLISIMYANNETGTIQPVQELGAIARERGIAFHVDAVQAFGYLPVHPIEDGVDLLTVCSHKIYGPKGIGALYIRKGLQLASEAYGGPQEHRLRAGTENVAGIVGFGMAAALLEKERPERIQKVRIVKDLVYHGLIEGNDLLHLNGNLSQSLPNIIDFSVDGMESPVLLIALDRQGIAVSAGSACEAGAVEPSHVLMAMGVGEKWLRSSIRMSFGPENTTEEIYTVIQAIQDITRSLRKGERL</sequence>
<dbReference type="InterPro" id="IPR015422">
    <property type="entry name" value="PyrdxlP-dep_Trfase_small"/>
</dbReference>
<keyword evidence="6" id="KW-0663">Pyridoxal phosphate</keyword>
<accession>A0ABW7DPZ2</accession>
<organism evidence="12 13">
    <name type="scientific">Megasphaera hexanoica</name>
    <dbReference type="NCBI Taxonomy" id="1675036"/>
    <lineage>
        <taxon>Bacteria</taxon>
        <taxon>Bacillati</taxon>
        <taxon>Bacillota</taxon>
        <taxon>Negativicutes</taxon>
        <taxon>Veillonellales</taxon>
        <taxon>Veillonellaceae</taxon>
        <taxon>Megasphaera</taxon>
    </lineage>
</organism>
<proteinExistence type="inferred from homology"/>
<evidence type="ECO:0000313" key="13">
    <source>
        <dbReference type="Proteomes" id="UP001605989"/>
    </source>
</evidence>
<dbReference type="PIRSF" id="PIRSF005572">
    <property type="entry name" value="NifS"/>
    <property type="match status" value="1"/>
</dbReference>
<dbReference type="Gene3D" id="3.90.1150.10">
    <property type="entry name" value="Aspartate Aminotransferase, domain 1"/>
    <property type="match status" value="1"/>
</dbReference>
<evidence type="ECO:0000256" key="2">
    <source>
        <dbReference type="ARBA" id="ARBA00006490"/>
    </source>
</evidence>
<evidence type="ECO:0000256" key="3">
    <source>
        <dbReference type="ARBA" id="ARBA00012239"/>
    </source>
</evidence>
<evidence type="ECO:0000259" key="11">
    <source>
        <dbReference type="Pfam" id="PF00266"/>
    </source>
</evidence>
<keyword evidence="4" id="KW-0808">Transferase</keyword>
<evidence type="ECO:0000256" key="5">
    <source>
        <dbReference type="ARBA" id="ARBA00022723"/>
    </source>
</evidence>
<comment type="catalytic activity">
    <reaction evidence="9">
        <text>(sulfur carrier)-H + L-cysteine = (sulfur carrier)-SH + L-alanine</text>
        <dbReference type="Rhea" id="RHEA:43892"/>
        <dbReference type="Rhea" id="RHEA-COMP:14737"/>
        <dbReference type="Rhea" id="RHEA-COMP:14739"/>
        <dbReference type="ChEBI" id="CHEBI:29917"/>
        <dbReference type="ChEBI" id="CHEBI:35235"/>
        <dbReference type="ChEBI" id="CHEBI:57972"/>
        <dbReference type="ChEBI" id="CHEBI:64428"/>
        <dbReference type="EC" id="2.8.1.7"/>
    </reaction>
</comment>
<dbReference type="InterPro" id="IPR020578">
    <property type="entry name" value="Aminotrans_V_PyrdxlP_BS"/>
</dbReference>
<dbReference type="InterPro" id="IPR016454">
    <property type="entry name" value="Cysteine_dSase"/>
</dbReference>
<keyword evidence="8" id="KW-0411">Iron-sulfur</keyword>